<name>A0ABY8E8Q6_9FIRM</name>
<gene>
    <name evidence="1" type="ORF">P4S50_12930</name>
</gene>
<dbReference type="Proteomes" id="UP001222800">
    <property type="component" value="Chromosome"/>
</dbReference>
<keyword evidence="2" id="KW-1185">Reference proteome</keyword>
<accession>A0ABY8E8Q6</accession>
<dbReference type="RefSeq" id="WP_277731210.1">
    <property type="nucleotide sequence ID" value="NZ_CP120733.1"/>
</dbReference>
<evidence type="ECO:0000313" key="1">
    <source>
        <dbReference type="EMBL" id="WFD09287.1"/>
    </source>
</evidence>
<evidence type="ECO:0000313" key="2">
    <source>
        <dbReference type="Proteomes" id="UP001222800"/>
    </source>
</evidence>
<protein>
    <submittedName>
        <fullName evidence="1">Uncharacterized protein</fullName>
    </submittedName>
</protein>
<sequence length="70" mass="8332">MINDKKLNIFIKGMDCAIESIQTCLDEYDENLSVEQKRLYKRMIEGYQDTKSNVEYKISNMDIIGYKKDR</sequence>
<organism evidence="1 2">
    <name type="scientific">Tepidibacter hydrothermalis</name>
    <dbReference type="NCBI Taxonomy" id="3036126"/>
    <lineage>
        <taxon>Bacteria</taxon>
        <taxon>Bacillati</taxon>
        <taxon>Bacillota</taxon>
        <taxon>Clostridia</taxon>
        <taxon>Peptostreptococcales</taxon>
        <taxon>Peptostreptococcaceae</taxon>
        <taxon>Tepidibacter</taxon>
    </lineage>
</organism>
<dbReference type="EMBL" id="CP120733">
    <property type="protein sequence ID" value="WFD09287.1"/>
    <property type="molecule type" value="Genomic_DNA"/>
</dbReference>
<reference evidence="1 2" key="1">
    <citation type="submission" date="2023-03" db="EMBL/GenBank/DDBJ databases">
        <title>Complete genome sequence of Tepidibacter sp. SWIR-1, isolated from a deep-sea hydrothermal vent.</title>
        <authorList>
            <person name="Li X."/>
        </authorList>
    </citation>
    <scope>NUCLEOTIDE SEQUENCE [LARGE SCALE GENOMIC DNA]</scope>
    <source>
        <strain evidence="1 2">SWIR-1</strain>
    </source>
</reference>
<proteinExistence type="predicted"/>